<name>A0ABW0HD34_9HYPH</name>
<organism evidence="2 3">
    <name type="scientific">Bosea vestrisii</name>
    <dbReference type="NCBI Taxonomy" id="151416"/>
    <lineage>
        <taxon>Bacteria</taxon>
        <taxon>Pseudomonadati</taxon>
        <taxon>Pseudomonadota</taxon>
        <taxon>Alphaproteobacteria</taxon>
        <taxon>Hyphomicrobiales</taxon>
        <taxon>Boseaceae</taxon>
        <taxon>Bosea</taxon>
    </lineage>
</organism>
<comment type="caution">
    <text evidence="2">The sequence shown here is derived from an EMBL/GenBank/DDBJ whole genome shotgun (WGS) entry which is preliminary data.</text>
</comment>
<feature type="transmembrane region" description="Helical" evidence="1">
    <location>
        <begin position="77"/>
        <end position="99"/>
    </location>
</feature>
<reference evidence="3" key="1">
    <citation type="journal article" date="2019" name="Int. J. Syst. Evol. Microbiol.">
        <title>The Global Catalogue of Microorganisms (GCM) 10K type strain sequencing project: providing services to taxonomists for standard genome sequencing and annotation.</title>
        <authorList>
            <consortium name="The Broad Institute Genomics Platform"/>
            <consortium name="The Broad Institute Genome Sequencing Center for Infectious Disease"/>
            <person name="Wu L."/>
            <person name="Ma J."/>
        </authorList>
    </citation>
    <scope>NUCLEOTIDE SEQUENCE [LARGE SCALE GENOMIC DNA]</scope>
    <source>
        <strain evidence="3">CGMCC 1.16326</strain>
    </source>
</reference>
<dbReference type="RefSeq" id="WP_377009892.1">
    <property type="nucleotide sequence ID" value="NZ_JBHSLV010000031.1"/>
</dbReference>
<protein>
    <submittedName>
        <fullName evidence="2">Uncharacterized protein</fullName>
    </submittedName>
</protein>
<feature type="transmembrane region" description="Helical" evidence="1">
    <location>
        <begin position="111"/>
        <end position="130"/>
    </location>
</feature>
<sequence>MSEQHSRAIVRLLTAMLCVMVFFVVSYLAGTAWAGFGLFVVGFVILFLLGGAVYCYQSIRKEVVTARDQGKPWIGPLLTLPSMVLNFVVFGIGGLVWLLNNMSFRDALTSVPGWWIPVVGLLGGFAAEVIEGTLIDKRNKSA</sequence>
<accession>A0ABW0HD34</accession>
<feature type="transmembrane region" description="Helical" evidence="1">
    <location>
        <begin position="12"/>
        <end position="30"/>
    </location>
</feature>
<gene>
    <name evidence="2" type="ORF">ACFPPC_17960</name>
</gene>
<keyword evidence="3" id="KW-1185">Reference proteome</keyword>
<keyword evidence="1" id="KW-1133">Transmembrane helix</keyword>
<keyword evidence="1" id="KW-0472">Membrane</keyword>
<dbReference type="EMBL" id="JBHSLV010000031">
    <property type="protein sequence ID" value="MFC5394527.1"/>
    <property type="molecule type" value="Genomic_DNA"/>
</dbReference>
<feature type="transmembrane region" description="Helical" evidence="1">
    <location>
        <begin position="36"/>
        <end position="56"/>
    </location>
</feature>
<dbReference type="Proteomes" id="UP001596104">
    <property type="component" value="Unassembled WGS sequence"/>
</dbReference>
<keyword evidence="1" id="KW-0812">Transmembrane</keyword>
<evidence type="ECO:0000313" key="3">
    <source>
        <dbReference type="Proteomes" id="UP001596104"/>
    </source>
</evidence>
<evidence type="ECO:0000313" key="2">
    <source>
        <dbReference type="EMBL" id="MFC5394527.1"/>
    </source>
</evidence>
<proteinExistence type="predicted"/>
<evidence type="ECO:0000256" key="1">
    <source>
        <dbReference type="SAM" id="Phobius"/>
    </source>
</evidence>